<dbReference type="GO" id="GO:0004642">
    <property type="term" value="F:phosphoribosylformylglycinamidine synthase activity"/>
    <property type="evidence" value="ECO:0007669"/>
    <property type="project" value="UniProtKB-EC"/>
</dbReference>
<dbReference type="Gene3D" id="3.40.50.880">
    <property type="match status" value="1"/>
</dbReference>
<dbReference type="InterPro" id="IPR029062">
    <property type="entry name" value="Class_I_gatase-like"/>
</dbReference>
<dbReference type="PANTHER" id="PTHR10099">
    <property type="entry name" value="PHOSPHORIBOSYLFORMYLGLYCINAMIDINE SYNTHASE"/>
    <property type="match status" value="1"/>
</dbReference>
<accession>A0A644X3L9</accession>
<organism evidence="1">
    <name type="scientific">bioreactor metagenome</name>
    <dbReference type="NCBI Taxonomy" id="1076179"/>
    <lineage>
        <taxon>unclassified sequences</taxon>
        <taxon>metagenomes</taxon>
        <taxon>ecological metagenomes</taxon>
    </lineage>
</organism>
<dbReference type="Pfam" id="PF13507">
    <property type="entry name" value="GATase_5"/>
    <property type="match status" value="1"/>
</dbReference>
<keyword evidence="1" id="KW-0436">Ligase</keyword>
<reference evidence="1" key="1">
    <citation type="submission" date="2019-08" db="EMBL/GenBank/DDBJ databases">
        <authorList>
            <person name="Kucharzyk K."/>
            <person name="Murdoch R.W."/>
            <person name="Higgins S."/>
            <person name="Loffler F."/>
        </authorList>
    </citation>
    <scope>NUCLEOTIDE SEQUENCE</scope>
</reference>
<dbReference type="SMART" id="SM01211">
    <property type="entry name" value="GATase_5"/>
    <property type="match status" value="1"/>
</dbReference>
<name>A0A644X3L9_9ZZZZ</name>
<dbReference type="GO" id="GO:0006164">
    <property type="term" value="P:purine nucleotide biosynthetic process"/>
    <property type="evidence" value="ECO:0007669"/>
    <property type="project" value="TreeGrafter"/>
</dbReference>
<gene>
    <name evidence="1" type="primary">purQ_7</name>
    <name evidence="1" type="ORF">SDC9_56813</name>
</gene>
<dbReference type="PANTHER" id="PTHR10099:SF1">
    <property type="entry name" value="PHOSPHORIBOSYLFORMYLGLYCINAMIDINE SYNTHASE"/>
    <property type="match status" value="1"/>
</dbReference>
<dbReference type="EMBL" id="VSSQ01001698">
    <property type="protein sequence ID" value="MPM10481.1"/>
    <property type="molecule type" value="Genomic_DNA"/>
</dbReference>
<protein>
    <submittedName>
        <fullName evidence="1">Phosphoribosylformylglycinamidine synthase subunit PurQ</fullName>
        <ecNumber evidence="1">6.3.5.3</ecNumber>
    </submittedName>
</protein>
<dbReference type="SUPFAM" id="SSF52317">
    <property type="entry name" value="Class I glutamine amidotransferase-like"/>
    <property type="match status" value="1"/>
</dbReference>
<dbReference type="AlphaFoldDB" id="A0A644X3L9"/>
<dbReference type="PROSITE" id="PS51273">
    <property type="entry name" value="GATASE_TYPE_1"/>
    <property type="match status" value="1"/>
</dbReference>
<sequence length="311" mass="33627">MDALEIAYDDTLEKVFPTRTSVVDEPRPIQQTTVFERVKPRTTVAGKPRVLIPVFPGTNCEVESARAVERAGAIADVLVLQTSSAAVMGESLRAFANRLDRSQALFLPGGFSNGDEPDGSGKFIAAFLRSAAASDALTRLLDERDGLILGVCNGFQALVKLGLVPYGRILEPARDLPTLTFNAIGRHQSHLVRTRVTSDRSPWLSLAGAGNIYTVPVSHGEGRFLCPPETLKQLAENGQIAAQYVDESGAPSMDVRFNPSGSMEAVEAVTSPDGRILGKMGHSERIGAGLYKNVPGEYDMRLFESMVRYYA</sequence>
<dbReference type="EC" id="6.3.5.3" evidence="1"/>
<dbReference type="GO" id="GO:0005737">
    <property type="term" value="C:cytoplasm"/>
    <property type="evidence" value="ECO:0007669"/>
    <property type="project" value="TreeGrafter"/>
</dbReference>
<proteinExistence type="predicted"/>
<evidence type="ECO:0000313" key="1">
    <source>
        <dbReference type="EMBL" id="MPM10481.1"/>
    </source>
</evidence>
<comment type="caution">
    <text evidence="1">The sequence shown here is derived from an EMBL/GenBank/DDBJ whole genome shotgun (WGS) entry which is preliminary data.</text>
</comment>